<sequence>MVESDVLRNHIRGLLLNYALTHLTTDHVAWTHDAVSELLAESLTIVPTIDPHSVQLPVDPFDTLSKIWGLPSIEAYEERWSADPEAVRFLKARLNHPRTKTQVKDMWLKDDDVDFDRWQLRRPLSPILTSQALREAPRIGARSLADIVPTNHKELFDYSGIHAVNAPEETERSVSTDVVLNNRLPMNAEIVHHIPILLKSVPGIFRATDFSTECSHTHDFLRVASPDPTIVPLESPPIFPKDRYPGVINDDLRDLHPLPCLDTFRNIPELLGRADLTEREGHSQEDLYKQHMVIVDGWHAYEEPSSPLTPGTPSLGSSSSQFDELFLPPSPESPVLMQTLLSAQMDEHEFPRTEKPGGSSTEVKTLGDGDK</sequence>
<gene>
    <name evidence="2" type="ORF">CERSUDRAFT_90789</name>
</gene>
<name>M2RTB8_CERS8</name>
<organism evidence="2 3">
    <name type="scientific">Ceriporiopsis subvermispora (strain B)</name>
    <name type="common">White-rot fungus</name>
    <name type="synonym">Gelatoporia subvermispora</name>
    <dbReference type="NCBI Taxonomy" id="914234"/>
    <lineage>
        <taxon>Eukaryota</taxon>
        <taxon>Fungi</taxon>
        <taxon>Dikarya</taxon>
        <taxon>Basidiomycota</taxon>
        <taxon>Agaricomycotina</taxon>
        <taxon>Agaricomycetes</taxon>
        <taxon>Polyporales</taxon>
        <taxon>Gelatoporiaceae</taxon>
        <taxon>Gelatoporia</taxon>
    </lineage>
</organism>
<dbReference type="EMBL" id="KB445791">
    <property type="protein sequence ID" value="EMD42186.1"/>
    <property type="molecule type" value="Genomic_DNA"/>
</dbReference>
<evidence type="ECO:0000313" key="3">
    <source>
        <dbReference type="Proteomes" id="UP000016930"/>
    </source>
</evidence>
<accession>M2RTB8</accession>
<protein>
    <submittedName>
        <fullName evidence="2">Uncharacterized protein</fullName>
    </submittedName>
</protein>
<dbReference type="OrthoDB" id="2422840at2759"/>
<feature type="compositionally biased region" description="Basic and acidic residues" evidence="1">
    <location>
        <begin position="345"/>
        <end position="355"/>
    </location>
</feature>
<proteinExistence type="predicted"/>
<feature type="compositionally biased region" description="Low complexity" evidence="1">
    <location>
        <begin position="304"/>
        <end position="320"/>
    </location>
</feature>
<evidence type="ECO:0000313" key="2">
    <source>
        <dbReference type="EMBL" id="EMD42186.1"/>
    </source>
</evidence>
<dbReference type="Proteomes" id="UP000016930">
    <property type="component" value="Unassembled WGS sequence"/>
</dbReference>
<feature type="region of interest" description="Disordered" evidence="1">
    <location>
        <begin position="304"/>
        <end position="371"/>
    </location>
</feature>
<keyword evidence="3" id="KW-1185">Reference proteome</keyword>
<dbReference type="HOGENOM" id="CLU_745956_0_0_1"/>
<dbReference type="AlphaFoldDB" id="M2RTB8"/>
<evidence type="ECO:0000256" key="1">
    <source>
        <dbReference type="SAM" id="MobiDB-lite"/>
    </source>
</evidence>
<reference evidence="2 3" key="1">
    <citation type="journal article" date="2012" name="Proc. Natl. Acad. Sci. U.S.A.">
        <title>Comparative genomics of Ceriporiopsis subvermispora and Phanerochaete chrysosporium provide insight into selective ligninolysis.</title>
        <authorList>
            <person name="Fernandez-Fueyo E."/>
            <person name="Ruiz-Duenas F.J."/>
            <person name="Ferreira P."/>
            <person name="Floudas D."/>
            <person name="Hibbett D.S."/>
            <person name="Canessa P."/>
            <person name="Larrondo L.F."/>
            <person name="James T.Y."/>
            <person name="Seelenfreund D."/>
            <person name="Lobos S."/>
            <person name="Polanco R."/>
            <person name="Tello M."/>
            <person name="Honda Y."/>
            <person name="Watanabe T."/>
            <person name="Watanabe T."/>
            <person name="Ryu J.S."/>
            <person name="Kubicek C.P."/>
            <person name="Schmoll M."/>
            <person name="Gaskell J."/>
            <person name="Hammel K.E."/>
            <person name="St John F.J."/>
            <person name="Vanden Wymelenberg A."/>
            <person name="Sabat G."/>
            <person name="Splinter BonDurant S."/>
            <person name="Syed K."/>
            <person name="Yadav J.S."/>
            <person name="Doddapaneni H."/>
            <person name="Subramanian V."/>
            <person name="Lavin J.L."/>
            <person name="Oguiza J.A."/>
            <person name="Perez G."/>
            <person name="Pisabarro A.G."/>
            <person name="Ramirez L."/>
            <person name="Santoyo F."/>
            <person name="Master E."/>
            <person name="Coutinho P.M."/>
            <person name="Henrissat B."/>
            <person name="Lombard V."/>
            <person name="Magnuson J.K."/>
            <person name="Kuees U."/>
            <person name="Hori C."/>
            <person name="Igarashi K."/>
            <person name="Samejima M."/>
            <person name="Held B.W."/>
            <person name="Barry K.W."/>
            <person name="LaButti K.M."/>
            <person name="Lapidus A."/>
            <person name="Lindquist E.A."/>
            <person name="Lucas S.M."/>
            <person name="Riley R."/>
            <person name="Salamov A.A."/>
            <person name="Hoffmeister D."/>
            <person name="Schwenk D."/>
            <person name="Hadar Y."/>
            <person name="Yarden O."/>
            <person name="de Vries R.P."/>
            <person name="Wiebenga A."/>
            <person name="Stenlid J."/>
            <person name="Eastwood D."/>
            <person name="Grigoriev I.V."/>
            <person name="Berka R.M."/>
            <person name="Blanchette R.A."/>
            <person name="Kersten P."/>
            <person name="Martinez A.T."/>
            <person name="Vicuna R."/>
            <person name="Cullen D."/>
        </authorList>
    </citation>
    <scope>NUCLEOTIDE SEQUENCE [LARGE SCALE GENOMIC DNA]</scope>
    <source>
        <strain evidence="2 3">B</strain>
    </source>
</reference>